<organism evidence="1 2">
    <name type="scientific">Chlorella vulgaris</name>
    <name type="common">Green alga</name>
    <dbReference type="NCBI Taxonomy" id="3077"/>
    <lineage>
        <taxon>Eukaryota</taxon>
        <taxon>Viridiplantae</taxon>
        <taxon>Chlorophyta</taxon>
        <taxon>core chlorophytes</taxon>
        <taxon>Trebouxiophyceae</taxon>
        <taxon>Chlorellales</taxon>
        <taxon>Chlorellaceae</taxon>
        <taxon>Chlorella clade</taxon>
        <taxon>Chlorella</taxon>
    </lineage>
</organism>
<proteinExistence type="predicted"/>
<evidence type="ECO:0000313" key="2">
    <source>
        <dbReference type="Proteomes" id="UP001055712"/>
    </source>
</evidence>
<keyword evidence="2" id="KW-1185">Reference proteome</keyword>
<dbReference type="Pfam" id="PF10184">
    <property type="entry name" value="DUF2358"/>
    <property type="match status" value="1"/>
</dbReference>
<protein>
    <submittedName>
        <fullName evidence="1">Uncharacterized protein</fullName>
    </submittedName>
</protein>
<accession>A0A9D4YUM2</accession>
<dbReference type="AlphaFoldDB" id="A0A9D4YUM2"/>
<evidence type="ECO:0000313" key="1">
    <source>
        <dbReference type="EMBL" id="KAI3427204.1"/>
    </source>
</evidence>
<reference evidence="1" key="2">
    <citation type="submission" date="2020-11" db="EMBL/GenBank/DDBJ databases">
        <authorList>
            <person name="Cecchin M."/>
            <person name="Marcolungo L."/>
            <person name="Rossato M."/>
            <person name="Girolomoni L."/>
            <person name="Cosentino E."/>
            <person name="Cuine S."/>
            <person name="Li-Beisson Y."/>
            <person name="Delledonne M."/>
            <person name="Ballottari M."/>
        </authorList>
    </citation>
    <scope>NUCLEOTIDE SEQUENCE</scope>
    <source>
        <strain evidence="1">211/11P</strain>
        <tissue evidence="1">Whole cell</tissue>
    </source>
</reference>
<dbReference type="OrthoDB" id="348976at2759"/>
<gene>
    <name evidence="1" type="ORF">D9Q98_007140</name>
</gene>
<dbReference type="EMBL" id="SIDB01000010">
    <property type="protein sequence ID" value="KAI3427204.1"/>
    <property type="molecule type" value="Genomic_DNA"/>
</dbReference>
<name>A0A9D4YUM2_CHLVU</name>
<dbReference type="Proteomes" id="UP001055712">
    <property type="component" value="Unassembled WGS sequence"/>
</dbReference>
<sequence>MAAVQMNRLHPCPAPSRLHLRARTSARASSKAATSSAKGTSENAVTRIAVSALTEGLKLAGVGSREYAATSASERAVPQLRRGDVAGLMRELRADYRRQYFVTGLVSDAIYADDCVFADPTISFRGREQYKRNLELLVPFLLDPSIQLYSLRRLPSPAPGTPTQLCAAWRLRCWLRLPWVPLVDIRGSTTYTLNTDRNQIVSHVEEWEISAGQALLLLLQPSDRAVWRRRRSGS</sequence>
<comment type="caution">
    <text evidence="1">The sequence shown here is derived from an EMBL/GenBank/DDBJ whole genome shotgun (WGS) entry which is preliminary data.</text>
</comment>
<reference evidence="1" key="1">
    <citation type="journal article" date="2019" name="Plant J.">
        <title>Chlorella vulgaris genome assembly and annotation reveals the molecular basis for metabolic acclimation to high light conditions.</title>
        <authorList>
            <person name="Cecchin M."/>
            <person name="Marcolungo L."/>
            <person name="Rossato M."/>
            <person name="Girolomoni L."/>
            <person name="Cosentino E."/>
            <person name="Cuine S."/>
            <person name="Li-Beisson Y."/>
            <person name="Delledonne M."/>
            <person name="Ballottari M."/>
        </authorList>
    </citation>
    <scope>NUCLEOTIDE SEQUENCE</scope>
    <source>
        <strain evidence="1">211/11P</strain>
    </source>
</reference>
<dbReference type="PANTHER" id="PTHR34123:SF4">
    <property type="entry name" value="PHOSPHORIBOSYLTRANSFERASE-LIKE PROTEIN, PUTATIVE (DUF2358)-RELATED"/>
    <property type="match status" value="1"/>
</dbReference>
<dbReference type="InterPro" id="IPR018790">
    <property type="entry name" value="DUF2358"/>
</dbReference>
<dbReference type="PANTHER" id="PTHR34123">
    <property type="entry name" value="OS04G0578200 PROTEIN"/>
    <property type="match status" value="1"/>
</dbReference>